<gene>
    <name evidence="2" type="ORF">SBOR_3075</name>
</gene>
<evidence type="ECO:0000313" key="3">
    <source>
        <dbReference type="Proteomes" id="UP000019487"/>
    </source>
</evidence>
<dbReference type="PANTHER" id="PTHR37540:SF5">
    <property type="entry name" value="TRANSCRIPTION FACTOR DOMAIN-CONTAINING PROTEIN"/>
    <property type="match status" value="1"/>
</dbReference>
<keyword evidence="3" id="KW-1185">Reference proteome</keyword>
<evidence type="ECO:0000256" key="1">
    <source>
        <dbReference type="SAM" id="MobiDB-lite"/>
    </source>
</evidence>
<comment type="caution">
    <text evidence="2">The sequence shown here is derived from an EMBL/GenBank/DDBJ whole genome shotgun (WGS) entry which is preliminary data.</text>
</comment>
<organism evidence="2 3">
    <name type="scientific">Sclerotinia borealis (strain F-4128)</name>
    <dbReference type="NCBI Taxonomy" id="1432307"/>
    <lineage>
        <taxon>Eukaryota</taxon>
        <taxon>Fungi</taxon>
        <taxon>Dikarya</taxon>
        <taxon>Ascomycota</taxon>
        <taxon>Pezizomycotina</taxon>
        <taxon>Leotiomycetes</taxon>
        <taxon>Helotiales</taxon>
        <taxon>Sclerotiniaceae</taxon>
        <taxon>Sclerotinia</taxon>
    </lineage>
</organism>
<feature type="region of interest" description="Disordered" evidence="1">
    <location>
        <begin position="86"/>
        <end position="105"/>
    </location>
</feature>
<accession>W9CKP2</accession>
<dbReference type="PANTHER" id="PTHR37540">
    <property type="entry name" value="TRANSCRIPTION FACTOR (ACR-2), PUTATIVE-RELATED-RELATED"/>
    <property type="match status" value="1"/>
</dbReference>
<dbReference type="EMBL" id="AYSA01000134">
    <property type="protein sequence ID" value="ESZ96573.1"/>
    <property type="molecule type" value="Genomic_DNA"/>
</dbReference>
<dbReference type="STRING" id="1432307.W9CKP2"/>
<evidence type="ECO:0000313" key="2">
    <source>
        <dbReference type="EMBL" id="ESZ96573.1"/>
    </source>
</evidence>
<proteinExistence type="predicted"/>
<dbReference type="OrthoDB" id="4158087at2759"/>
<dbReference type="AlphaFoldDB" id="W9CKP2"/>
<reference evidence="2 3" key="1">
    <citation type="journal article" date="2014" name="Genome Announc.">
        <title>Draft genome sequence of Sclerotinia borealis, a psychrophilic plant pathogenic fungus.</title>
        <authorList>
            <person name="Mardanov A.V."/>
            <person name="Beletsky A.V."/>
            <person name="Kadnikov V.V."/>
            <person name="Ignatov A.N."/>
            <person name="Ravin N.V."/>
        </authorList>
    </citation>
    <scope>NUCLEOTIDE SEQUENCE [LARGE SCALE GENOMIC DNA]</scope>
    <source>
        <strain evidence="3">F-4157</strain>
    </source>
</reference>
<protein>
    <submittedName>
        <fullName evidence="2">Uncharacterized protein</fullName>
    </submittedName>
</protein>
<name>W9CKP2_SCLBF</name>
<dbReference type="Proteomes" id="UP000019487">
    <property type="component" value="Unassembled WGS sequence"/>
</dbReference>
<dbReference type="HOGENOM" id="CLU_460166_0_0_1"/>
<sequence>MESCDVSNIWDIENEKETSGNGEFWLFLIKFGDFLYHGSEVYWRIADLAGVDTLVSNPIASQIQAPPLTMKDLSIRVKSIQVLAKPQDSPSSQVENKKGPRTAARSHVMREFWREKKLQKIKKFGEAQKKDLCSLRPKNSKCKALKDVGCCHSNLENRKDCSSSEVDNEGSDESVAREVSIKITPTKALKPSQNQNTLADEVPKHSQTMTPLDRAGIADVDPFSRLKLGEGSEMQRLLHHYFFRVGWLFSRVAWLDPEPNHTIMGFTTHHIQARLHGQKEPPSAITYKMEGDFSVHMTGLDQMIKCRGLIAFSGNRPLQLVVESSLRASMIQYEVIRMQAINDFGADFIRMVDGLERATGLIKDAASKTISLGQWDNFSSQICSAAIGMNWLHPTEQTIDEKNNVVWECFRLASLAYLQMALHEFSTTSQLNGQYFRACRYQLLDMNADWGRAIEMLARVILRGERSNVERHRRAWYVANAMIELQDLVSKHGRWWKGSYLLIWEVSQGDLKVN</sequence>